<dbReference type="InterPro" id="IPR024391">
    <property type="entry name" value="LDB19_N"/>
</dbReference>
<proteinExistence type="predicted"/>
<name>A0A8H4X532_9HYPO</name>
<reference evidence="2" key="1">
    <citation type="journal article" date="2020" name="BMC Genomics">
        <title>Correction to: Identification and distribution of gene clusters required for synthesis of sphingolipid metabolism inhibitors in diverse species of the filamentous fungus Fusarium.</title>
        <authorList>
            <person name="Kim H.S."/>
            <person name="Lohmar J.M."/>
            <person name="Busman M."/>
            <person name="Brown D.W."/>
            <person name="Naumann T.A."/>
            <person name="Divon H.H."/>
            <person name="Lysoe E."/>
            <person name="Uhlig S."/>
            <person name="Proctor R.H."/>
        </authorList>
    </citation>
    <scope>NUCLEOTIDE SEQUENCE</scope>
    <source>
        <strain evidence="2">NRRL 20472</strain>
    </source>
</reference>
<dbReference type="OrthoDB" id="3832628at2759"/>
<evidence type="ECO:0000313" key="2">
    <source>
        <dbReference type="EMBL" id="KAF4962267.1"/>
    </source>
</evidence>
<protein>
    <recommendedName>
        <fullName evidence="1">LDB19 N-terminal domain-containing protein</fullName>
    </recommendedName>
</protein>
<keyword evidence="3" id="KW-1185">Reference proteome</keyword>
<evidence type="ECO:0000313" key="3">
    <source>
        <dbReference type="Proteomes" id="UP000622797"/>
    </source>
</evidence>
<dbReference type="Gene3D" id="2.60.40.640">
    <property type="match status" value="1"/>
</dbReference>
<dbReference type="AlphaFoldDB" id="A0A8H4X532"/>
<feature type="domain" description="LDB19 N-terminal" evidence="1">
    <location>
        <begin position="75"/>
        <end position="255"/>
    </location>
</feature>
<comment type="caution">
    <text evidence="2">The sequence shown here is derived from an EMBL/GenBank/DDBJ whole genome shotgun (WGS) entry which is preliminary data.</text>
</comment>
<organism evidence="2 3">
    <name type="scientific">Fusarium sarcochroum</name>
    <dbReference type="NCBI Taxonomy" id="1208366"/>
    <lineage>
        <taxon>Eukaryota</taxon>
        <taxon>Fungi</taxon>
        <taxon>Dikarya</taxon>
        <taxon>Ascomycota</taxon>
        <taxon>Pezizomycotina</taxon>
        <taxon>Sordariomycetes</taxon>
        <taxon>Hypocreomycetidae</taxon>
        <taxon>Hypocreales</taxon>
        <taxon>Nectriaceae</taxon>
        <taxon>Fusarium</taxon>
        <taxon>Fusarium lateritium species complex</taxon>
    </lineage>
</organism>
<gene>
    <name evidence="2" type="ORF">FSARC_9656</name>
</gene>
<dbReference type="EMBL" id="JABEXW010000556">
    <property type="protein sequence ID" value="KAF4962267.1"/>
    <property type="molecule type" value="Genomic_DNA"/>
</dbReference>
<dbReference type="Proteomes" id="UP000622797">
    <property type="component" value="Unassembled WGS sequence"/>
</dbReference>
<evidence type="ECO:0000259" key="1">
    <source>
        <dbReference type="Pfam" id="PF13002"/>
    </source>
</evidence>
<reference evidence="2" key="2">
    <citation type="submission" date="2020-05" db="EMBL/GenBank/DDBJ databases">
        <authorList>
            <person name="Kim H.-S."/>
            <person name="Proctor R.H."/>
            <person name="Brown D.W."/>
        </authorList>
    </citation>
    <scope>NUCLEOTIDE SEQUENCE</scope>
    <source>
        <strain evidence="2">NRRL 20472</strain>
    </source>
</reference>
<accession>A0A8H4X532</accession>
<dbReference type="Pfam" id="PF13002">
    <property type="entry name" value="LDB19"/>
    <property type="match status" value="1"/>
</dbReference>
<dbReference type="InterPro" id="IPR014752">
    <property type="entry name" value="Arrestin-like_C"/>
</dbReference>
<sequence>MTGLLHRINPRLPSLRPLKHQCIKSNSSLISLRCDIDGSLPVLLNSPEEDTTSLINGRLLLDVNSAAVEVKDLNITLRVHITHKRPFKKGCKSCQRYTLESKAHRAVTTSAILQRGTHGFPFIFEVGSYVPPSTNNSLIAVTYELHADACIVPEGQPRTIPHIYTYKREIPVARTISVPTSPTYSRRIFKSAGSEIACRYNPVINLPGTNKVSLTLSGLLGYPEHGEVIHVWKLLKGSWWLEENIRTKAVACGRYSLTKVEKSCQGGRDRTKTNILGEGGIYDGWDQTANTDTIDLDFEYSIKKSKPYSASYNPESSDMGETALSVSHSLVIELVLIKEDYPKDGSASATRTGIARILRSKQDIFIGDYTRPSVLRQEEELPCYDGTTMGPPDYNE</sequence>